<evidence type="ECO:0000259" key="9">
    <source>
        <dbReference type="PROSITE" id="PS51614"/>
    </source>
</evidence>
<dbReference type="GO" id="GO:0032259">
    <property type="term" value="P:methylation"/>
    <property type="evidence" value="ECO:0007669"/>
    <property type="project" value="UniProtKB-KW"/>
</dbReference>
<dbReference type="GO" id="GO:0005737">
    <property type="term" value="C:cytoplasm"/>
    <property type="evidence" value="ECO:0007669"/>
    <property type="project" value="TreeGrafter"/>
</dbReference>
<evidence type="ECO:0000256" key="7">
    <source>
        <dbReference type="PROSITE-ProRule" id="PRU00946"/>
    </source>
</evidence>
<feature type="active site" description="Proton acceptor" evidence="7">
    <location>
        <position position="268"/>
    </location>
</feature>
<protein>
    <recommendedName>
        <fullName evidence="2">Cap-specific mRNA (nucleoside-2'-O-)-methyltransferase 2</fullName>
        <ecNumber evidence="1">2.1.1.296</ecNumber>
    </recommendedName>
</protein>
<evidence type="ECO:0000313" key="11">
    <source>
        <dbReference type="Proteomes" id="UP000276776"/>
    </source>
</evidence>
<dbReference type="PROSITE" id="PS51614">
    <property type="entry name" value="SAM_MT_ADRIFT"/>
    <property type="match status" value="1"/>
</dbReference>
<keyword evidence="11" id="KW-1185">Reference proteome</keyword>
<accession>A0A0N5CN62</accession>
<evidence type="ECO:0000256" key="4">
    <source>
        <dbReference type="ARBA" id="ARBA00022679"/>
    </source>
</evidence>
<dbReference type="GO" id="GO:0005634">
    <property type="term" value="C:nucleus"/>
    <property type="evidence" value="ECO:0007669"/>
    <property type="project" value="TreeGrafter"/>
</dbReference>
<evidence type="ECO:0000256" key="6">
    <source>
        <dbReference type="ARBA" id="ARBA00049477"/>
    </source>
</evidence>
<dbReference type="EC" id="2.1.1.296" evidence="1"/>
<gene>
    <name evidence="10" type="ORF">TCLT_LOCUS1610</name>
</gene>
<evidence type="ECO:0000313" key="12">
    <source>
        <dbReference type="WBParaSite" id="TCLT_0000160901-mRNA-1"/>
    </source>
</evidence>
<name>A0A0N5CN62_THECL</name>
<keyword evidence="8" id="KW-0812">Transmembrane</keyword>
<evidence type="ECO:0000256" key="8">
    <source>
        <dbReference type="SAM" id="Phobius"/>
    </source>
</evidence>
<keyword evidence="8" id="KW-0472">Membrane</keyword>
<reference evidence="12" key="1">
    <citation type="submission" date="2017-02" db="UniProtKB">
        <authorList>
            <consortium name="WormBaseParasite"/>
        </authorList>
    </citation>
    <scope>IDENTIFICATION</scope>
</reference>
<dbReference type="InterPro" id="IPR029063">
    <property type="entry name" value="SAM-dependent_MTases_sf"/>
</dbReference>
<evidence type="ECO:0000313" key="10">
    <source>
        <dbReference type="EMBL" id="VDM97143.1"/>
    </source>
</evidence>
<dbReference type="EMBL" id="UYYF01000223">
    <property type="protein sequence ID" value="VDM97143.1"/>
    <property type="molecule type" value="Genomic_DNA"/>
</dbReference>
<dbReference type="GO" id="GO:0004483">
    <property type="term" value="F:methyltransferase cap1 activity"/>
    <property type="evidence" value="ECO:0007669"/>
    <property type="project" value="UniProtKB-ARBA"/>
</dbReference>
<dbReference type="InterPro" id="IPR050851">
    <property type="entry name" value="mRNA_Cap_2O-Ribose_MeTrfase"/>
</dbReference>
<keyword evidence="8" id="KW-1133">Transmembrane helix</keyword>
<feature type="domain" description="Adrift-type SAM-dependent 2'-O-MTase" evidence="9">
    <location>
        <begin position="102"/>
        <end position="315"/>
    </location>
</feature>
<evidence type="ECO:0000256" key="1">
    <source>
        <dbReference type="ARBA" id="ARBA00012770"/>
    </source>
</evidence>
<evidence type="ECO:0000256" key="5">
    <source>
        <dbReference type="ARBA" id="ARBA00022691"/>
    </source>
</evidence>
<proteinExistence type="predicted"/>
<dbReference type="SUPFAM" id="SSF53335">
    <property type="entry name" value="S-adenosyl-L-methionine-dependent methyltransferases"/>
    <property type="match status" value="1"/>
</dbReference>
<sequence length="768" mass="89944">MDTNRIEVSNVTRVEFLKSSYSRIVTSLFSKHIRLKPSTDGLVEFITDAELMSRLHCLSVNLNELRKTIPSDRLDDWRKHTSFTHPLRGFTRERAKSLCHIQNCTQAFFKFYEILTRFSHLCFPSSETDNAIRSLHLCESPGAFISALDVYLKLEKKELSWYWKANSLNPHYEWNSPFEMFLDDELIINTYSNWLFGPDKSGDIFKWSTAYIDSITERIGKFSLITADGSIYCQDNPAEQESITLPLLEKEVDIALSLLQTHGTFIVKMYTTFLDNTIALINRLLTCFEELHYIKPSCSKPGNSEVYLLCARYKSHGSFDCESKLHASYQKALFECSKFFVEHQMEMIKFNIATFGKASDFQSDLNDFIAQKKMEAARHYDQQMFITKLEKLNTEIYTSSFRKYVYLLFSCFRFLFSVSLEFVFEIWKHKKIMFIESLEILSTWKFYRRVAFINFSVTQIVFIAKIVQNMDAISDMLKGVTVAPQEQFEISACWNCDCCHWPANFCLEQWDIEDVFEVGEAPDPKTNMKHTLFLQPKVMALLKFASSVKLYLLSFSLILVQVPLTFMVYRNSHFYFHFHQNIDIYIQNIEDIFSVCNSRDSNCAEGGSERSVTYGNSLLEINASKLKCQLEWILFLEELLQLMRNNQKVTLKLTFPRFSFLLTRFSASFMAMFSFCYKKVVLICSRNNSSERFHDQLICEEPRMTINYVGFLRYLSILKGNLAGDLAKGLHIYRFVPELQFKCEFLYTTLLRYNSYMARRLLLVKYKL</sequence>
<dbReference type="Gene3D" id="3.40.50.12760">
    <property type="match status" value="1"/>
</dbReference>
<dbReference type="InterPro" id="IPR002877">
    <property type="entry name" value="RNA_MeTrfase_FtsJ_dom"/>
</dbReference>
<evidence type="ECO:0000256" key="3">
    <source>
        <dbReference type="ARBA" id="ARBA00022603"/>
    </source>
</evidence>
<feature type="binding site" evidence="7">
    <location>
        <position position="161"/>
    </location>
    <ligand>
        <name>S-adenosyl-L-methionine</name>
        <dbReference type="ChEBI" id="CHEBI:59789"/>
    </ligand>
</feature>
<dbReference type="InterPro" id="IPR025807">
    <property type="entry name" value="Adrift-typ_MeTrfase"/>
</dbReference>
<feature type="binding site" evidence="7">
    <location>
        <position position="142"/>
    </location>
    <ligand>
        <name>S-adenosyl-L-methionine</name>
        <dbReference type="ChEBI" id="CHEBI:59789"/>
    </ligand>
</feature>
<evidence type="ECO:0000256" key="2">
    <source>
        <dbReference type="ARBA" id="ARBA00021134"/>
    </source>
</evidence>
<dbReference type="Proteomes" id="UP000276776">
    <property type="component" value="Unassembled WGS sequence"/>
</dbReference>
<dbReference type="GO" id="GO:0120550">
    <property type="term" value="F:methyltransferase cap2 activity"/>
    <property type="evidence" value="ECO:0007669"/>
    <property type="project" value="UniProtKB-EC"/>
</dbReference>
<dbReference type="AlphaFoldDB" id="A0A0N5CN62"/>
<dbReference type="PANTHER" id="PTHR16121:SF2">
    <property type="entry name" value="CAP-SPECIFIC MRNA (NUCLEOSIDE-2'-O-)-METHYLTRANSFERASE 2"/>
    <property type="match status" value="1"/>
</dbReference>
<dbReference type="WBParaSite" id="TCLT_0000160901-mRNA-1">
    <property type="protein sequence ID" value="TCLT_0000160901-mRNA-1"/>
    <property type="gene ID" value="TCLT_0000160901"/>
</dbReference>
<dbReference type="STRING" id="103827.A0A0N5CN62"/>
<dbReference type="GO" id="GO:0006370">
    <property type="term" value="P:7-methylguanosine mRNA capping"/>
    <property type="evidence" value="ECO:0007669"/>
    <property type="project" value="TreeGrafter"/>
</dbReference>
<dbReference type="OMA" id="CQDNPAE"/>
<keyword evidence="3 7" id="KW-0489">Methyltransferase</keyword>
<keyword evidence="4 7" id="KW-0808">Transferase</keyword>
<dbReference type="Pfam" id="PF01728">
    <property type="entry name" value="FtsJ"/>
    <property type="match status" value="1"/>
</dbReference>
<dbReference type="PANTHER" id="PTHR16121">
    <property type="entry name" value="CAP-SPECIFIC MRNA (NUCLEOSIDE-2'-O-)-METHYLTRANSFERASE 1-RELATED"/>
    <property type="match status" value="1"/>
</dbReference>
<feature type="transmembrane region" description="Helical" evidence="8">
    <location>
        <begin position="404"/>
        <end position="424"/>
    </location>
</feature>
<keyword evidence="5 7" id="KW-0949">S-adenosyl-L-methionine</keyword>
<feature type="transmembrane region" description="Helical" evidence="8">
    <location>
        <begin position="550"/>
        <end position="569"/>
    </location>
</feature>
<dbReference type="OrthoDB" id="429597at2759"/>
<reference evidence="10 11" key="2">
    <citation type="submission" date="2018-11" db="EMBL/GenBank/DDBJ databases">
        <authorList>
            <consortium name="Pathogen Informatics"/>
        </authorList>
    </citation>
    <scope>NUCLEOTIDE SEQUENCE [LARGE SCALE GENOMIC DNA]</scope>
</reference>
<feature type="binding site" evidence="7">
    <location>
        <position position="228"/>
    </location>
    <ligand>
        <name>S-adenosyl-L-methionine</name>
        <dbReference type="ChEBI" id="CHEBI:59789"/>
    </ligand>
</feature>
<comment type="catalytic activity">
    <reaction evidence="6">
        <text>a 5'-end (N(7)-methyl 5'-triphosphoguanosine)-(2'-O-methyl-ribonucleoside)-(ribonucleotide) in mRNA + S-adenosyl-L-methionine = a 5'-end (N(7)-methyl 5'-triphosphoguanosine)-(2'-O-methyl-ribonucleoside)-(2'-O-methyl-ribonucleotide) in mRNA + S-adenosyl-L-homocysteine + H(+)</text>
        <dbReference type="Rhea" id="RHEA:67024"/>
        <dbReference type="Rhea" id="RHEA-COMP:17169"/>
        <dbReference type="Rhea" id="RHEA-COMP:17170"/>
        <dbReference type="ChEBI" id="CHEBI:15378"/>
        <dbReference type="ChEBI" id="CHEBI:57856"/>
        <dbReference type="ChEBI" id="CHEBI:59789"/>
        <dbReference type="ChEBI" id="CHEBI:167612"/>
        <dbReference type="ChEBI" id="CHEBI:167614"/>
        <dbReference type="EC" id="2.1.1.296"/>
    </reaction>
</comment>
<organism evidence="12">
    <name type="scientific">Thelazia callipaeda</name>
    <name type="common">Oriental eyeworm</name>
    <name type="synonym">Parasitic nematode</name>
    <dbReference type="NCBI Taxonomy" id="103827"/>
    <lineage>
        <taxon>Eukaryota</taxon>
        <taxon>Metazoa</taxon>
        <taxon>Ecdysozoa</taxon>
        <taxon>Nematoda</taxon>
        <taxon>Chromadorea</taxon>
        <taxon>Rhabditida</taxon>
        <taxon>Spirurina</taxon>
        <taxon>Spiruromorpha</taxon>
        <taxon>Thelazioidea</taxon>
        <taxon>Thelaziidae</taxon>
        <taxon>Thelazia</taxon>
    </lineage>
</organism>